<name>A0A1I7U609_9PELO</name>
<sequence>MFAIVYNWLVLSVILISSVIYFWLTFKFEKSDWDYEIPIEPPQPPRPEDIAPVSHPRPCQFSTSFDDEIVVSIISRGLDRCDTCKKHGIDARIHPKDENEVIPTRKMFDELMQDREETTVSITRF</sequence>
<protein>
    <submittedName>
        <fullName evidence="3">Cytochrome C</fullName>
    </submittedName>
</protein>
<keyword evidence="1" id="KW-0472">Membrane</keyword>
<keyword evidence="2" id="KW-1185">Reference proteome</keyword>
<evidence type="ECO:0000313" key="3">
    <source>
        <dbReference type="WBParaSite" id="Csp11.Scaffold629.g15210.t2"/>
    </source>
</evidence>
<dbReference type="Proteomes" id="UP000095282">
    <property type="component" value="Unplaced"/>
</dbReference>
<keyword evidence="1" id="KW-1133">Transmembrane helix</keyword>
<reference evidence="3" key="1">
    <citation type="submission" date="2016-11" db="UniProtKB">
        <authorList>
            <consortium name="WormBaseParasite"/>
        </authorList>
    </citation>
    <scope>IDENTIFICATION</scope>
</reference>
<dbReference type="AlphaFoldDB" id="A0A1I7U609"/>
<evidence type="ECO:0000313" key="2">
    <source>
        <dbReference type="Proteomes" id="UP000095282"/>
    </source>
</evidence>
<keyword evidence="1" id="KW-0812">Transmembrane</keyword>
<dbReference type="WBParaSite" id="Csp11.Scaffold629.g15210.t2">
    <property type="protein sequence ID" value="Csp11.Scaffold629.g15210.t2"/>
    <property type="gene ID" value="Csp11.Scaffold629.g15210"/>
</dbReference>
<dbReference type="STRING" id="1561998.A0A1I7U609"/>
<accession>A0A1I7U609</accession>
<organism evidence="2 3">
    <name type="scientific">Caenorhabditis tropicalis</name>
    <dbReference type="NCBI Taxonomy" id="1561998"/>
    <lineage>
        <taxon>Eukaryota</taxon>
        <taxon>Metazoa</taxon>
        <taxon>Ecdysozoa</taxon>
        <taxon>Nematoda</taxon>
        <taxon>Chromadorea</taxon>
        <taxon>Rhabditida</taxon>
        <taxon>Rhabditina</taxon>
        <taxon>Rhabditomorpha</taxon>
        <taxon>Rhabditoidea</taxon>
        <taxon>Rhabditidae</taxon>
        <taxon>Peloderinae</taxon>
        <taxon>Caenorhabditis</taxon>
    </lineage>
</organism>
<evidence type="ECO:0000256" key="1">
    <source>
        <dbReference type="SAM" id="Phobius"/>
    </source>
</evidence>
<feature type="transmembrane region" description="Helical" evidence="1">
    <location>
        <begin position="6"/>
        <end position="24"/>
    </location>
</feature>
<proteinExistence type="predicted"/>